<keyword evidence="1" id="KW-0378">Hydrolase</keyword>
<sequence length="307" mass="34999">MKFLSFLSLAAGVSAATLQQQSHEKRSDTEIAARAVDKPYVFATFTSKNEQKSNEETWLHIYTSDDGKQFAEYAMNAYKPSKSLLRDPSIIKDGDTYYIAHTTGWDGDDFAVIKSKDLKNWENVATVKTGVKDTEKTWAPEWFKDPKDGQVYIYVSIKTKQEEFAPYIFTAKGGLTSFGAGEKLDVYNYGSGVGQPHIDMFIVHKADDKETPYHAFMKNEKEKHIEHLTSKSAKGTWNYVQTNNALGFGNREGPAVTKLPDDKWIMWMDNYHGNYLYSTSDDLSKWSDSVDMPSWNKKFRHGTVIRQ</sequence>
<organism evidence="1 2">
    <name type="scientific">Hypoxylon rubiginosum</name>
    <dbReference type="NCBI Taxonomy" id="110542"/>
    <lineage>
        <taxon>Eukaryota</taxon>
        <taxon>Fungi</taxon>
        <taxon>Dikarya</taxon>
        <taxon>Ascomycota</taxon>
        <taxon>Pezizomycotina</taxon>
        <taxon>Sordariomycetes</taxon>
        <taxon>Xylariomycetidae</taxon>
        <taxon>Xylariales</taxon>
        <taxon>Hypoxylaceae</taxon>
        <taxon>Hypoxylon</taxon>
    </lineage>
</organism>
<evidence type="ECO:0000313" key="2">
    <source>
        <dbReference type="Proteomes" id="UP001497680"/>
    </source>
</evidence>
<dbReference type="Proteomes" id="UP001497680">
    <property type="component" value="Unassembled WGS sequence"/>
</dbReference>
<proteinExistence type="predicted"/>
<name>A0ACC0D3P8_9PEZI</name>
<protein>
    <submittedName>
        <fullName evidence="1">Glycoside hydrolase family 43 protein</fullName>
    </submittedName>
</protein>
<accession>A0ACC0D3P8</accession>
<comment type="caution">
    <text evidence="1">The sequence shown here is derived from an EMBL/GenBank/DDBJ whole genome shotgun (WGS) entry which is preliminary data.</text>
</comment>
<dbReference type="EMBL" id="MU394308">
    <property type="protein sequence ID" value="KAI6087361.1"/>
    <property type="molecule type" value="Genomic_DNA"/>
</dbReference>
<keyword evidence="2" id="KW-1185">Reference proteome</keyword>
<reference evidence="1 2" key="1">
    <citation type="journal article" date="2022" name="New Phytol.">
        <title>Ecological generalism drives hyperdiversity of secondary metabolite gene clusters in xylarialean endophytes.</title>
        <authorList>
            <person name="Franco M.E.E."/>
            <person name="Wisecaver J.H."/>
            <person name="Arnold A.E."/>
            <person name="Ju Y.M."/>
            <person name="Slot J.C."/>
            <person name="Ahrendt S."/>
            <person name="Moore L.P."/>
            <person name="Eastman K.E."/>
            <person name="Scott K."/>
            <person name="Konkel Z."/>
            <person name="Mondo S.J."/>
            <person name="Kuo A."/>
            <person name="Hayes R.D."/>
            <person name="Haridas S."/>
            <person name="Andreopoulos B."/>
            <person name="Riley R."/>
            <person name="LaButti K."/>
            <person name="Pangilinan J."/>
            <person name="Lipzen A."/>
            <person name="Amirebrahimi M."/>
            <person name="Yan J."/>
            <person name="Adam C."/>
            <person name="Keymanesh K."/>
            <person name="Ng V."/>
            <person name="Louie K."/>
            <person name="Northen T."/>
            <person name="Drula E."/>
            <person name="Henrissat B."/>
            <person name="Hsieh H.M."/>
            <person name="Youens-Clark K."/>
            <person name="Lutzoni F."/>
            <person name="Miadlikowska J."/>
            <person name="Eastwood D.C."/>
            <person name="Hamelin R.C."/>
            <person name="Grigoriev I.V."/>
            <person name="U'Ren J.M."/>
        </authorList>
    </citation>
    <scope>NUCLEOTIDE SEQUENCE [LARGE SCALE GENOMIC DNA]</scope>
    <source>
        <strain evidence="1 2">ER1909</strain>
    </source>
</reference>
<gene>
    <name evidence="1" type="ORF">F4821DRAFT_277806</name>
</gene>
<evidence type="ECO:0000313" key="1">
    <source>
        <dbReference type="EMBL" id="KAI6087361.1"/>
    </source>
</evidence>